<feature type="domain" description="CxC2-like cysteine cluster KDZ transposase-associated" evidence="1">
    <location>
        <begin position="209"/>
        <end position="249"/>
    </location>
</feature>
<organism evidence="2 3">
    <name type="scientific">Armillaria luteobubalina</name>
    <dbReference type="NCBI Taxonomy" id="153913"/>
    <lineage>
        <taxon>Eukaryota</taxon>
        <taxon>Fungi</taxon>
        <taxon>Dikarya</taxon>
        <taxon>Basidiomycota</taxon>
        <taxon>Agaricomycotina</taxon>
        <taxon>Agaricomycetes</taxon>
        <taxon>Agaricomycetidae</taxon>
        <taxon>Agaricales</taxon>
        <taxon>Marasmiineae</taxon>
        <taxon>Physalacriaceae</taxon>
        <taxon>Armillaria</taxon>
    </lineage>
</organism>
<dbReference type="EMBL" id="JAUEPU010000166">
    <property type="protein sequence ID" value="KAK0474655.1"/>
    <property type="molecule type" value="Genomic_DNA"/>
</dbReference>
<proteinExistence type="predicted"/>
<dbReference type="InterPro" id="IPR041457">
    <property type="entry name" value="CxC2_KDZ-assoc"/>
</dbReference>
<keyword evidence="3" id="KW-1185">Reference proteome</keyword>
<comment type="caution">
    <text evidence="2">The sequence shown here is derived from an EMBL/GenBank/DDBJ whole genome shotgun (WGS) entry which is preliminary data.</text>
</comment>
<dbReference type="Proteomes" id="UP001175228">
    <property type="component" value="Unassembled WGS sequence"/>
</dbReference>
<evidence type="ECO:0000313" key="2">
    <source>
        <dbReference type="EMBL" id="KAK0474655.1"/>
    </source>
</evidence>
<protein>
    <recommendedName>
        <fullName evidence="1">CxC2-like cysteine cluster KDZ transposase-associated domain-containing protein</fullName>
    </recommendedName>
</protein>
<accession>A0AA39NZB3</accession>
<dbReference type="Pfam" id="PF18803">
    <property type="entry name" value="CxC2"/>
    <property type="match status" value="1"/>
</dbReference>
<dbReference type="AlphaFoldDB" id="A0AA39NZB3"/>
<reference evidence="2" key="1">
    <citation type="submission" date="2023-06" db="EMBL/GenBank/DDBJ databases">
        <authorList>
            <consortium name="Lawrence Berkeley National Laboratory"/>
            <person name="Ahrendt S."/>
            <person name="Sahu N."/>
            <person name="Indic B."/>
            <person name="Wong-Bajracharya J."/>
            <person name="Merenyi Z."/>
            <person name="Ke H.-M."/>
            <person name="Monk M."/>
            <person name="Kocsube S."/>
            <person name="Drula E."/>
            <person name="Lipzen A."/>
            <person name="Balint B."/>
            <person name="Henrissat B."/>
            <person name="Andreopoulos B."/>
            <person name="Martin F.M."/>
            <person name="Harder C.B."/>
            <person name="Rigling D."/>
            <person name="Ford K.L."/>
            <person name="Foster G.D."/>
            <person name="Pangilinan J."/>
            <person name="Papanicolaou A."/>
            <person name="Barry K."/>
            <person name="LaButti K."/>
            <person name="Viragh M."/>
            <person name="Koriabine M."/>
            <person name="Yan M."/>
            <person name="Riley R."/>
            <person name="Champramary S."/>
            <person name="Plett K.L."/>
            <person name="Tsai I.J."/>
            <person name="Slot J."/>
            <person name="Sipos G."/>
            <person name="Plett J."/>
            <person name="Nagy L.G."/>
            <person name="Grigoriev I.V."/>
        </authorList>
    </citation>
    <scope>NUCLEOTIDE SEQUENCE</scope>
    <source>
        <strain evidence="2">HWK02</strain>
    </source>
</reference>
<name>A0AA39NZB3_9AGAR</name>
<evidence type="ECO:0000313" key="3">
    <source>
        <dbReference type="Proteomes" id="UP001175228"/>
    </source>
</evidence>
<gene>
    <name evidence="2" type="ORF">EDD18DRAFT_1116440</name>
</gene>
<sequence length="331" mass="37687">MAVDRVFNSVPYDEFILPPEVWQDEIILHSSELLSVTQSHFCQSAVARQMQVISGTIAKVDINYMTACYVPKTTLHYRAVSMSAQWEERNYGSQTKKTALNGGQRPEGKLGYQPNPVFPPDFNFAEAANLTDQLLQQVRPRRKKRTIDVGVHFLQKQLIADMSFRMNHFIDGSEKLTAILWSSCALKHGLVQRYAGAEWNSTFYSRITLQDMGLNVQLGHLSGKTCPYPWASGRSVVVINVEGIHKINMMSFMSKVSGYKYYQSLARLHDNTGSLMLPDLYQVFLHVVQEWQHIQMLKWHGRGNDLSGSEGTKGIVRKKTFGSTICLSWWM</sequence>
<evidence type="ECO:0000259" key="1">
    <source>
        <dbReference type="Pfam" id="PF18803"/>
    </source>
</evidence>